<comment type="similarity">
    <text evidence="1">Belongs to the Fmt family.</text>
</comment>
<dbReference type="Proteomes" id="UP000231333">
    <property type="component" value="Unassembled WGS sequence"/>
</dbReference>
<dbReference type="GO" id="GO:0004479">
    <property type="term" value="F:methionyl-tRNA formyltransferase activity"/>
    <property type="evidence" value="ECO:0007669"/>
    <property type="project" value="UniProtKB-EC"/>
</dbReference>
<gene>
    <name evidence="6" type="ORF">COV34_02395</name>
</gene>
<keyword evidence="3 6" id="KW-0808">Transferase</keyword>
<dbReference type="PANTHER" id="PTHR11138">
    <property type="entry name" value="METHIONYL-TRNA FORMYLTRANSFERASE"/>
    <property type="match status" value="1"/>
</dbReference>
<reference evidence="6 7" key="1">
    <citation type="submission" date="2017-09" db="EMBL/GenBank/DDBJ databases">
        <title>Depth-based differentiation of microbial function through sediment-hosted aquifers and enrichment of novel symbionts in the deep terrestrial subsurface.</title>
        <authorList>
            <person name="Probst A.J."/>
            <person name="Ladd B."/>
            <person name="Jarett J.K."/>
            <person name="Geller-Mcgrath D.E."/>
            <person name="Sieber C.M."/>
            <person name="Emerson J.B."/>
            <person name="Anantharaman K."/>
            <person name="Thomas B.C."/>
            <person name="Malmstrom R."/>
            <person name="Stieglmeier M."/>
            <person name="Klingl A."/>
            <person name="Woyke T."/>
            <person name="Ryan C.M."/>
            <person name="Banfield J.F."/>
        </authorList>
    </citation>
    <scope>NUCLEOTIDE SEQUENCE [LARGE SCALE GENOMIC DNA]</scope>
    <source>
        <strain evidence="6">CG10_big_fil_rev_8_21_14_0_10_42_12</strain>
    </source>
</reference>
<dbReference type="GO" id="GO:0005829">
    <property type="term" value="C:cytosol"/>
    <property type="evidence" value="ECO:0007669"/>
    <property type="project" value="TreeGrafter"/>
</dbReference>
<protein>
    <recommendedName>
        <fullName evidence="2">methionyl-tRNA formyltransferase</fullName>
        <ecNumber evidence="2">2.1.2.9</ecNumber>
    </recommendedName>
</protein>
<sequence length="293" mass="32663">MSKNPQDISFAFFGGEPLAIPSLEALKTKGLLPKLVVTNPDRPSGRSQELTPPPTKVWATEHNIPVIQPESFKNKVELAALLEREWDVFLVTAFSAILPKWLIELPKHGTLNLHPSLLPKLRGASPIRSAILEDMRETGITIMHMDEKMDHGPIVAQETIEIPETNWPMRATELNTLLAEKGGNLLAETVIDWVNGVIQEHEQDHAAATFSKKFTKEDGEINLSDDAYKNLLKIRALEGSPGTYFFTDTPKGTLRVKIVDAKLSPDGSLNILRVIPEGKKEMSFEEFTKNISR</sequence>
<dbReference type="PANTHER" id="PTHR11138:SF5">
    <property type="entry name" value="METHIONYL-TRNA FORMYLTRANSFERASE, MITOCHONDRIAL"/>
    <property type="match status" value="1"/>
</dbReference>
<dbReference type="Gene3D" id="3.40.50.12230">
    <property type="match status" value="1"/>
</dbReference>
<evidence type="ECO:0000256" key="3">
    <source>
        <dbReference type="ARBA" id="ARBA00022679"/>
    </source>
</evidence>
<dbReference type="CDD" id="cd08704">
    <property type="entry name" value="Met_tRNA_FMT_C"/>
    <property type="match status" value="1"/>
</dbReference>
<dbReference type="InterPro" id="IPR044135">
    <property type="entry name" value="Met-tRNA-FMT_C"/>
</dbReference>
<dbReference type="InterPro" id="IPR036477">
    <property type="entry name" value="Formyl_transf_N_sf"/>
</dbReference>
<dbReference type="EMBL" id="PCXL01000013">
    <property type="protein sequence ID" value="PIR37915.1"/>
    <property type="molecule type" value="Genomic_DNA"/>
</dbReference>
<evidence type="ECO:0000313" key="7">
    <source>
        <dbReference type="Proteomes" id="UP000231333"/>
    </source>
</evidence>
<evidence type="ECO:0000256" key="4">
    <source>
        <dbReference type="ARBA" id="ARBA00022917"/>
    </source>
</evidence>
<dbReference type="CDD" id="cd08646">
    <property type="entry name" value="FMT_core_Met-tRNA-FMT_N"/>
    <property type="match status" value="1"/>
</dbReference>
<keyword evidence="4" id="KW-0648">Protein biosynthesis</keyword>
<dbReference type="InterPro" id="IPR011034">
    <property type="entry name" value="Formyl_transferase-like_C_sf"/>
</dbReference>
<dbReference type="Pfam" id="PF00551">
    <property type="entry name" value="Formyl_trans_N"/>
    <property type="match status" value="1"/>
</dbReference>
<dbReference type="SUPFAM" id="SSF50486">
    <property type="entry name" value="FMT C-terminal domain-like"/>
    <property type="match status" value="1"/>
</dbReference>
<dbReference type="AlphaFoldDB" id="A0A2H0QWD2"/>
<evidence type="ECO:0000313" key="6">
    <source>
        <dbReference type="EMBL" id="PIR37915.1"/>
    </source>
</evidence>
<evidence type="ECO:0000259" key="5">
    <source>
        <dbReference type="Pfam" id="PF00551"/>
    </source>
</evidence>
<evidence type="ECO:0000256" key="1">
    <source>
        <dbReference type="ARBA" id="ARBA00010699"/>
    </source>
</evidence>
<organism evidence="6 7">
    <name type="scientific">Candidatus Zambryskibacteria bacterium CG10_big_fil_rev_8_21_14_0_10_42_12</name>
    <dbReference type="NCBI Taxonomy" id="1975115"/>
    <lineage>
        <taxon>Bacteria</taxon>
        <taxon>Candidatus Zambryskiibacteriota</taxon>
    </lineage>
</organism>
<evidence type="ECO:0000256" key="2">
    <source>
        <dbReference type="ARBA" id="ARBA00012261"/>
    </source>
</evidence>
<name>A0A2H0QWD2_9BACT</name>
<dbReference type="InterPro" id="IPR041711">
    <property type="entry name" value="Met-tRNA-FMT_N"/>
</dbReference>
<dbReference type="SUPFAM" id="SSF53328">
    <property type="entry name" value="Formyltransferase"/>
    <property type="match status" value="1"/>
</dbReference>
<dbReference type="InterPro" id="IPR002376">
    <property type="entry name" value="Formyl_transf_N"/>
</dbReference>
<dbReference type="EC" id="2.1.2.9" evidence="2"/>
<proteinExistence type="inferred from homology"/>
<accession>A0A2H0QWD2</accession>
<feature type="domain" description="Formyl transferase N-terminal" evidence="5">
    <location>
        <begin position="25"/>
        <end position="166"/>
    </location>
</feature>
<comment type="caution">
    <text evidence="6">The sequence shown here is derived from an EMBL/GenBank/DDBJ whole genome shotgun (WGS) entry which is preliminary data.</text>
</comment>